<evidence type="ECO:0000313" key="3">
    <source>
        <dbReference type="Proteomes" id="UP000318053"/>
    </source>
</evidence>
<dbReference type="AlphaFoldDB" id="A0A5C5XQS9"/>
<reference evidence="2 3" key="1">
    <citation type="submission" date="2019-02" db="EMBL/GenBank/DDBJ databases">
        <title>Deep-cultivation of Planctomycetes and their phenomic and genomic characterization uncovers novel biology.</title>
        <authorList>
            <person name="Wiegand S."/>
            <person name="Jogler M."/>
            <person name="Boedeker C."/>
            <person name="Pinto D."/>
            <person name="Vollmers J."/>
            <person name="Rivas-Marin E."/>
            <person name="Kohn T."/>
            <person name="Peeters S.H."/>
            <person name="Heuer A."/>
            <person name="Rast P."/>
            <person name="Oberbeckmann S."/>
            <person name="Bunk B."/>
            <person name="Jeske O."/>
            <person name="Meyerdierks A."/>
            <person name="Storesund J.E."/>
            <person name="Kallscheuer N."/>
            <person name="Luecker S."/>
            <person name="Lage O.M."/>
            <person name="Pohl T."/>
            <person name="Merkel B.J."/>
            <person name="Hornburger P."/>
            <person name="Mueller R.-W."/>
            <person name="Bruemmer F."/>
            <person name="Labrenz M."/>
            <person name="Spormann A.M."/>
            <person name="Op Den Camp H."/>
            <person name="Overmann J."/>
            <person name="Amann R."/>
            <person name="Jetten M.S.M."/>
            <person name="Mascher T."/>
            <person name="Medema M.H."/>
            <person name="Devos D.P."/>
            <person name="Kaster A.-K."/>
            <person name="Ovreas L."/>
            <person name="Rohde M."/>
            <person name="Galperin M.Y."/>
            <person name="Jogler C."/>
        </authorList>
    </citation>
    <scope>NUCLEOTIDE SEQUENCE [LARGE SCALE GENOMIC DNA]</scope>
    <source>
        <strain evidence="2 3">CA85</strain>
    </source>
</reference>
<sequence precursor="true">MLLRKLIIATSILVSPSLSHALTTEEVVTPENIRKAGNGLAVTVTKHTDGALTFCVSMTCIEGELALLRSHISDGSATYAHSTCFVSPLKGRATAQVTIPEKFLPTSSLSFSFVRSRRTNESERILMSGANVYYISLVDFSSQVATITPPPEKPTITTHPAPVVVLRDPKTDE</sequence>
<gene>
    <name evidence="2" type="ORF">CA85_33340</name>
</gene>
<name>A0A5C5XQS9_9BACT</name>
<keyword evidence="3" id="KW-1185">Reference proteome</keyword>
<comment type="caution">
    <text evidence="2">The sequence shown here is derived from an EMBL/GenBank/DDBJ whole genome shotgun (WGS) entry which is preliminary data.</text>
</comment>
<proteinExistence type="predicted"/>
<feature type="signal peptide" evidence="1">
    <location>
        <begin position="1"/>
        <end position="21"/>
    </location>
</feature>
<evidence type="ECO:0000313" key="2">
    <source>
        <dbReference type="EMBL" id="TWT64989.1"/>
    </source>
</evidence>
<keyword evidence="1" id="KW-0732">Signal</keyword>
<organism evidence="2 3">
    <name type="scientific">Allorhodopirellula solitaria</name>
    <dbReference type="NCBI Taxonomy" id="2527987"/>
    <lineage>
        <taxon>Bacteria</taxon>
        <taxon>Pseudomonadati</taxon>
        <taxon>Planctomycetota</taxon>
        <taxon>Planctomycetia</taxon>
        <taxon>Pirellulales</taxon>
        <taxon>Pirellulaceae</taxon>
        <taxon>Allorhodopirellula</taxon>
    </lineage>
</organism>
<protein>
    <submittedName>
        <fullName evidence="2">Uncharacterized protein</fullName>
    </submittedName>
</protein>
<dbReference type="Proteomes" id="UP000318053">
    <property type="component" value="Unassembled WGS sequence"/>
</dbReference>
<dbReference type="EMBL" id="SJPK01000008">
    <property type="protein sequence ID" value="TWT64989.1"/>
    <property type="molecule type" value="Genomic_DNA"/>
</dbReference>
<accession>A0A5C5XQS9</accession>
<feature type="chain" id="PRO_5023136036" evidence="1">
    <location>
        <begin position="22"/>
        <end position="173"/>
    </location>
</feature>
<evidence type="ECO:0000256" key="1">
    <source>
        <dbReference type="SAM" id="SignalP"/>
    </source>
</evidence>